<reference evidence="1" key="1">
    <citation type="submission" date="2019-10" db="EMBL/GenBank/DDBJ databases">
        <title>Short sand fly seasons in Tbilisi, Georgia, hinder development of host immunity to saliva of the visceral leishmaniasis vector Phlebotomus kandelakii.</title>
        <authorList>
            <person name="Oliveira F."/>
            <person name="Giorgobiani E."/>
            <person name="Guimaraes-Costa A.B."/>
            <person name="Abdeladhim M."/>
            <person name="Oristian J."/>
            <person name="Tskhvaradze L."/>
            <person name="Tsertsvadze N."/>
            <person name="Zakalashvili M."/>
            <person name="Valenzuela J.G."/>
            <person name="Kamhawi S."/>
        </authorList>
    </citation>
    <scope>NUCLEOTIDE SEQUENCE</scope>
    <source>
        <strain evidence="1">Wild-capture in Tbilisi</strain>
        <tissue evidence="1">Salivary glands</tissue>
    </source>
</reference>
<evidence type="ECO:0000313" key="1">
    <source>
        <dbReference type="EMBL" id="NBJ63213.1"/>
    </source>
</evidence>
<protein>
    <submittedName>
        <fullName evidence="1">Uncharacterized protein</fullName>
    </submittedName>
</protein>
<sequence>MPSLPLNKFSVSAILLTGFSSGGVWIRCAVVVLSAIPASSQSPDCPADAGSLVPAASTTTRTPSVVPLRDGGVALILAHFAITLAAQRIPRLRECSLASPPARVLGVLFASSHSPSWPSLLLVDSVQFLYIHIIHDSLEGLIELLRAHLKLQQSSVHLDQEQNRLDALSDCVTQHIVVTLIESITDILLGALSWPHSPASSQICLNRLFL</sequence>
<dbReference type="AlphaFoldDB" id="A0A6B2ELC1"/>
<dbReference type="EMBL" id="GIFK01005510">
    <property type="protein sequence ID" value="NBJ63213.1"/>
    <property type="molecule type" value="Transcribed_RNA"/>
</dbReference>
<organism evidence="1">
    <name type="scientific">Phlebotomus kandelakii</name>
    <dbReference type="NCBI Taxonomy" id="1109342"/>
    <lineage>
        <taxon>Eukaryota</taxon>
        <taxon>Metazoa</taxon>
        <taxon>Ecdysozoa</taxon>
        <taxon>Arthropoda</taxon>
        <taxon>Hexapoda</taxon>
        <taxon>Insecta</taxon>
        <taxon>Pterygota</taxon>
        <taxon>Neoptera</taxon>
        <taxon>Endopterygota</taxon>
        <taxon>Diptera</taxon>
        <taxon>Nematocera</taxon>
        <taxon>Psychodoidea</taxon>
        <taxon>Psychodidae</taxon>
        <taxon>Phlebotomus</taxon>
        <taxon>Larroussius</taxon>
    </lineage>
</organism>
<name>A0A6B2ELC1_9DIPT</name>
<accession>A0A6B2ELC1</accession>
<proteinExistence type="predicted"/>